<dbReference type="Proteomes" id="UP000092460">
    <property type="component" value="Unassembled WGS sequence"/>
</dbReference>
<organism evidence="1 2">
    <name type="scientific">Glossina palpalis gambiensis</name>
    <dbReference type="NCBI Taxonomy" id="67801"/>
    <lineage>
        <taxon>Eukaryota</taxon>
        <taxon>Metazoa</taxon>
        <taxon>Ecdysozoa</taxon>
        <taxon>Arthropoda</taxon>
        <taxon>Hexapoda</taxon>
        <taxon>Insecta</taxon>
        <taxon>Pterygota</taxon>
        <taxon>Neoptera</taxon>
        <taxon>Endopterygota</taxon>
        <taxon>Diptera</taxon>
        <taxon>Brachycera</taxon>
        <taxon>Muscomorpha</taxon>
        <taxon>Hippoboscoidea</taxon>
        <taxon>Glossinidae</taxon>
        <taxon>Glossina</taxon>
    </lineage>
</organism>
<accession>A0A1B0BAX5</accession>
<evidence type="ECO:0000313" key="1">
    <source>
        <dbReference type="EnsemblMetazoa" id="GPPI024298-PA"/>
    </source>
</evidence>
<reference evidence="2" key="1">
    <citation type="submission" date="2015-01" db="EMBL/GenBank/DDBJ databases">
        <authorList>
            <person name="Aksoy S."/>
            <person name="Warren W."/>
            <person name="Wilson R.K."/>
        </authorList>
    </citation>
    <scope>NUCLEOTIDE SEQUENCE [LARGE SCALE GENOMIC DNA]</scope>
    <source>
        <strain evidence="2">IAEA</strain>
    </source>
</reference>
<name>A0A1B0BAX5_9MUSC</name>
<reference evidence="1" key="2">
    <citation type="submission" date="2020-05" db="UniProtKB">
        <authorList>
            <consortium name="EnsemblMetazoa"/>
        </authorList>
    </citation>
    <scope>IDENTIFICATION</scope>
    <source>
        <strain evidence="1">IAEA</strain>
    </source>
</reference>
<dbReference type="VEuPathDB" id="VectorBase:GPPI024298"/>
<sequence length="326" mass="36098">MSIARLLNLIRQLNPSTCPKEHHHKTYLATRIEASLVINLILCMTPSTISCSIPVYSPSEFSRTVIMSTSLYRVGQPSMFLHGLMFTYKLNSLWSILFNDGQPLPAEGLSGPIRPTLFFLNDSVTSLGRTILPCSSFTASTQTVSHSIGAFAAAKTFTTAFVLLTSNSAKQLQSLQIYSHDWQSVRKLSSRTISSTFFPCVLSSICLNIITAESNRAVGLAKSLPAMSGAVPWTFNENHSINLSNNLLIIEAKLTDSKRAPFRPILPEGVKPKPPTKPAHISDNISPYKLGITFKNKKEKEREQHHILRDPVPYLSIQYPNSVPQI</sequence>
<dbReference type="AlphaFoldDB" id="A0A1B0BAX5"/>
<proteinExistence type="predicted"/>
<dbReference type="EMBL" id="JXJN01011212">
    <property type="status" value="NOT_ANNOTATED_CDS"/>
    <property type="molecule type" value="Genomic_DNA"/>
</dbReference>
<keyword evidence="2" id="KW-1185">Reference proteome</keyword>
<evidence type="ECO:0000313" key="2">
    <source>
        <dbReference type="Proteomes" id="UP000092460"/>
    </source>
</evidence>
<dbReference type="EnsemblMetazoa" id="GPPI024298-RA">
    <property type="protein sequence ID" value="GPPI024298-PA"/>
    <property type="gene ID" value="GPPI024298"/>
</dbReference>
<protein>
    <submittedName>
        <fullName evidence="1">Uncharacterized protein</fullName>
    </submittedName>
</protein>
<dbReference type="EMBL" id="JXJN01011213">
    <property type="status" value="NOT_ANNOTATED_CDS"/>
    <property type="molecule type" value="Genomic_DNA"/>
</dbReference>